<evidence type="ECO:0000256" key="5">
    <source>
        <dbReference type="ARBA" id="ARBA00022989"/>
    </source>
</evidence>
<dbReference type="InterPro" id="IPR011009">
    <property type="entry name" value="Kinase-like_dom_sf"/>
</dbReference>
<evidence type="ECO:0000256" key="4">
    <source>
        <dbReference type="ARBA" id="ARBA00022729"/>
    </source>
</evidence>
<dbReference type="InterPro" id="IPR045874">
    <property type="entry name" value="LRK10/LRL21-25-like"/>
</dbReference>
<evidence type="ECO:0000256" key="7">
    <source>
        <dbReference type="ARBA" id="ARBA00023180"/>
    </source>
</evidence>
<keyword evidence="4" id="KW-0732">Signal</keyword>
<dbReference type="SUPFAM" id="SSF56112">
    <property type="entry name" value="Protein kinase-like (PK-like)"/>
    <property type="match status" value="1"/>
</dbReference>
<keyword evidence="5" id="KW-1133">Transmembrane helix</keyword>
<dbReference type="Gene3D" id="1.10.510.10">
    <property type="entry name" value="Transferase(Phosphotransferase) domain 1"/>
    <property type="match status" value="1"/>
</dbReference>
<evidence type="ECO:0000313" key="9">
    <source>
        <dbReference type="Proteomes" id="UP000236630"/>
    </source>
</evidence>
<dbReference type="EMBL" id="BDQV01000039">
    <property type="protein sequence ID" value="GAY47587.1"/>
    <property type="molecule type" value="Genomic_DNA"/>
</dbReference>
<keyword evidence="6" id="KW-0472">Membrane</keyword>
<evidence type="ECO:0008006" key="10">
    <source>
        <dbReference type="Google" id="ProtNLM"/>
    </source>
</evidence>
<evidence type="ECO:0000256" key="2">
    <source>
        <dbReference type="ARBA" id="ARBA00022527"/>
    </source>
</evidence>
<dbReference type="GO" id="GO:0004674">
    <property type="term" value="F:protein serine/threonine kinase activity"/>
    <property type="evidence" value="ECO:0007669"/>
    <property type="project" value="UniProtKB-KW"/>
</dbReference>
<evidence type="ECO:0000256" key="3">
    <source>
        <dbReference type="ARBA" id="ARBA00022692"/>
    </source>
</evidence>
<dbReference type="PANTHER" id="PTHR27009">
    <property type="entry name" value="RUST RESISTANCE KINASE LR10-RELATED"/>
    <property type="match status" value="1"/>
</dbReference>
<dbReference type="AlphaFoldDB" id="A0A2H5P5E6"/>
<evidence type="ECO:0000313" key="8">
    <source>
        <dbReference type="EMBL" id="GAY47587.1"/>
    </source>
</evidence>
<keyword evidence="2" id="KW-0808">Transferase</keyword>
<evidence type="ECO:0000256" key="6">
    <source>
        <dbReference type="ARBA" id="ARBA00023136"/>
    </source>
</evidence>
<sequence length="195" mass="22036">MEVFTKENYFDGHNVAVKLLNNSKGNGEEFINEVASISRTSHERKYHLNDRCTGECWVYCSRSVCRNIGEASYKSHVYSYGMMIFEMNGARKNVDARDNGSSDVYFLHWIYKRLEKDEALGLHGSENEEGIEYARKMIIVSLWCIQTNPSSRPTMSRLVEMLKGTLGSLQIPPKPFLSSPGSPADSSTIHGILTL</sequence>
<name>A0A2H5P5E6_CITUN</name>
<keyword evidence="2" id="KW-0723">Serine/threonine-protein kinase</keyword>
<organism evidence="8 9">
    <name type="scientific">Citrus unshiu</name>
    <name type="common">Satsuma mandarin</name>
    <name type="synonym">Citrus nobilis var. unshiu</name>
    <dbReference type="NCBI Taxonomy" id="55188"/>
    <lineage>
        <taxon>Eukaryota</taxon>
        <taxon>Viridiplantae</taxon>
        <taxon>Streptophyta</taxon>
        <taxon>Embryophyta</taxon>
        <taxon>Tracheophyta</taxon>
        <taxon>Spermatophyta</taxon>
        <taxon>Magnoliopsida</taxon>
        <taxon>eudicotyledons</taxon>
        <taxon>Gunneridae</taxon>
        <taxon>Pentapetalae</taxon>
        <taxon>rosids</taxon>
        <taxon>malvids</taxon>
        <taxon>Sapindales</taxon>
        <taxon>Rutaceae</taxon>
        <taxon>Aurantioideae</taxon>
        <taxon>Citrus</taxon>
    </lineage>
</organism>
<keyword evidence="9" id="KW-1185">Reference proteome</keyword>
<dbReference type="Proteomes" id="UP000236630">
    <property type="component" value="Unassembled WGS sequence"/>
</dbReference>
<protein>
    <recommendedName>
        <fullName evidence="10">Serine-threonine/tyrosine-protein kinase catalytic domain-containing protein</fullName>
    </recommendedName>
</protein>
<reference evidence="8 9" key="1">
    <citation type="journal article" date="2017" name="Front. Genet.">
        <title>Draft sequencing of the heterozygous diploid genome of Satsuma (Citrus unshiu Marc.) using a hybrid assembly approach.</title>
        <authorList>
            <person name="Shimizu T."/>
            <person name="Tanizawa Y."/>
            <person name="Mochizuki T."/>
            <person name="Nagasaki H."/>
            <person name="Yoshioka T."/>
            <person name="Toyoda A."/>
            <person name="Fujiyama A."/>
            <person name="Kaminuma E."/>
            <person name="Nakamura Y."/>
        </authorList>
    </citation>
    <scope>NUCLEOTIDE SEQUENCE [LARGE SCALE GENOMIC DNA]</scope>
    <source>
        <strain evidence="9">cv. Miyagawa wase</strain>
    </source>
</reference>
<evidence type="ECO:0000256" key="1">
    <source>
        <dbReference type="ARBA" id="ARBA00004479"/>
    </source>
</evidence>
<keyword evidence="3" id="KW-0812">Transmembrane</keyword>
<comment type="caution">
    <text evidence="8">The sequence shown here is derived from an EMBL/GenBank/DDBJ whole genome shotgun (WGS) entry which is preliminary data.</text>
</comment>
<comment type="subcellular location">
    <subcellularLocation>
        <location evidence="1">Membrane</location>
        <topology evidence="1">Single-pass type I membrane protein</topology>
    </subcellularLocation>
</comment>
<keyword evidence="7" id="KW-0325">Glycoprotein</keyword>
<gene>
    <name evidence="8" type="ORF">CUMW_105520</name>
</gene>
<keyword evidence="2" id="KW-0418">Kinase</keyword>
<accession>A0A2H5P5E6</accession>
<dbReference type="STRING" id="55188.A0A2H5P5E6"/>
<dbReference type="GO" id="GO:0016020">
    <property type="term" value="C:membrane"/>
    <property type="evidence" value="ECO:0007669"/>
    <property type="project" value="UniProtKB-SubCell"/>
</dbReference>
<proteinExistence type="predicted"/>